<dbReference type="Gene3D" id="3.40.50.140">
    <property type="match status" value="1"/>
</dbReference>
<reference evidence="2 3" key="1">
    <citation type="journal article" date="2014" name="Agronomy (Basel)">
        <title>A Draft Genome Sequence for Ensete ventricosum, the Drought-Tolerant Tree Against Hunger.</title>
        <authorList>
            <person name="Harrison J."/>
            <person name="Moore K.A."/>
            <person name="Paszkiewicz K."/>
            <person name="Jones T."/>
            <person name="Grant M."/>
            <person name="Ambacheew D."/>
            <person name="Muzemil S."/>
            <person name="Studholme D.J."/>
        </authorList>
    </citation>
    <scope>NUCLEOTIDE SEQUENCE [LARGE SCALE GENOMIC DNA]</scope>
</reference>
<dbReference type="EC" id="5.6.2.1" evidence="1"/>
<evidence type="ECO:0000313" key="3">
    <source>
        <dbReference type="Proteomes" id="UP000287651"/>
    </source>
</evidence>
<name>A0A426ZC42_ENSVE</name>
<dbReference type="GO" id="GO:0003677">
    <property type="term" value="F:DNA binding"/>
    <property type="evidence" value="ECO:0007669"/>
    <property type="project" value="UniProtKB-KW"/>
</dbReference>
<dbReference type="InterPro" id="IPR023405">
    <property type="entry name" value="Topo_IA_core_domain"/>
</dbReference>
<comment type="similarity">
    <text evidence="1">Belongs to the type IA topoisomerase family.</text>
</comment>
<sequence length="94" mass="10789">MIRVLNVAEKPSVAKAVAEILSRGSGGMRSREGRSRYNRVFEFEYTIGDQACHMLVTSVTGHLMELEFDDRFRKWHSCDPADLYHAPVRKHVPQ</sequence>
<dbReference type="GO" id="GO:0005634">
    <property type="term" value="C:nucleus"/>
    <property type="evidence" value="ECO:0007669"/>
    <property type="project" value="TreeGrafter"/>
</dbReference>
<comment type="catalytic activity">
    <reaction evidence="1">
        <text>ATP-independent breakage of single-stranded DNA, followed by passage and rejoining.</text>
        <dbReference type="EC" id="5.6.2.1"/>
    </reaction>
</comment>
<keyword evidence="1" id="KW-0413">Isomerase</keyword>
<accession>A0A426ZC42</accession>
<comment type="caution">
    <text evidence="2">The sequence shown here is derived from an EMBL/GenBank/DDBJ whole genome shotgun (WGS) entry which is preliminary data.</text>
</comment>
<organism evidence="2 3">
    <name type="scientific">Ensete ventricosum</name>
    <name type="common">Abyssinian banana</name>
    <name type="synonym">Musa ensete</name>
    <dbReference type="NCBI Taxonomy" id="4639"/>
    <lineage>
        <taxon>Eukaryota</taxon>
        <taxon>Viridiplantae</taxon>
        <taxon>Streptophyta</taxon>
        <taxon>Embryophyta</taxon>
        <taxon>Tracheophyta</taxon>
        <taxon>Spermatophyta</taxon>
        <taxon>Magnoliopsida</taxon>
        <taxon>Liliopsida</taxon>
        <taxon>Zingiberales</taxon>
        <taxon>Musaceae</taxon>
        <taxon>Ensete</taxon>
    </lineage>
</organism>
<evidence type="ECO:0000256" key="1">
    <source>
        <dbReference type="RuleBase" id="RU362092"/>
    </source>
</evidence>
<dbReference type="Proteomes" id="UP000287651">
    <property type="component" value="Unassembled WGS sequence"/>
</dbReference>
<protein>
    <recommendedName>
        <fullName evidence="1">DNA topoisomerase</fullName>
        <ecNumber evidence="1">5.6.2.1</ecNumber>
    </recommendedName>
</protein>
<dbReference type="AlphaFoldDB" id="A0A426ZC42"/>
<dbReference type="EMBL" id="AMZH03007354">
    <property type="protein sequence ID" value="RRT61529.1"/>
    <property type="molecule type" value="Genomic_DNA"/>
</dbReference>
<dbReference type="PANTHER" id="PTHR11390">
    <property type="entry name" value="PROKARYOTIC DNA TOPOISOMERASE"/>
    <property type="match status" value="1"/>
</dbReference>
<comment type="function">
    <text evidence="1">Introduces a single-strand break via transesterification at a target site in duplex DNA. Releases the supercoiling and torsional tension of DNA introduced during the DNA replication and transcription by transiently cleaving and rejoining one strand of the DNA duplex. The scissile phosphodiester is attacked by the catalytic tyrosine of the enzyme, resulting in the formation of a DNA-(5'-phosphotyrosyl)-enzyme intermediate and the expulsion of a 3'-OH DNA strand.</text>
</comment>
<keyword evidence="1" id="KW-0799">Topoisomerase</keyword>
<dbReference type="GO" id="GO:0006281">
    <property type="term" value="P:DNA repair"/>
    <property type="evidence" value="ECO:0007669"/>
    <property type="project" value="TreeGrafter"/>
</dbReference>
<keyword evidence="1" id="KW-0238">DNA-binding</keyword>
<feature type="non-terminal residue" evidence="2">
    <location>
        <position position="94"/>
    </location>
</feature>
<dbReference type="GO" id="GO:0003917">
    <property type="term" value="F:DNA topoisomerase type I (single strand cut, ATP-independent) activity"/>
    <property type="evidence" value="ECO:0007669"/>
    <property type="project" value="UniProtKB-EC"/>
</dbReference>
<proteinExistence type="inferred from homology"/>
<dbReference type="GO" id="GO:0031422">
    <property type="term" value="C:RecQ family helicase-topoisomerase III complex"/>
    <property type="evidence" value="ECO:0007669"/>
    <property type="project" value="TreeGrafter"/>
</dbReference>
<gene>
    <name evidence="2" type="ORF">B296_00020679</name>
</gene>
<dbReference type="PANTHER" id="PTHR11390:SF21">
    <property type="entry name" value="DNA TOPOISOMERASE 3-ALPHA"/>
    <property type="match status" value="1"/>
</dbReference>
<dbReference type="SUPFAM" id="SSF56712">
    <property type="entry name" value="Prokaryotic type I DNA topoisomerase"/>
    <property type="match status" value="1"/>
</dbReference>
<evidence type="ECO:0000313" key="2">
    <source>
        <dbReference type="EMBL" id="RRT61529.1"/>
    </source>
</evidence>
<dbReference type="GO" id="GO:0006310">
    <property type="term" value="P:DNA recombination"/>
    <property type="evidence" value="ECO:0007669"/>
    <property type="project" value="TreeGrafter"/>
</dbReference>
<dbReference type="InterPro" id="IPR000380">
    <property type="entry name" value="Topo_IA"/>
</dbReference>
<dbReference type="GO" id="GO:0006265">
    <property type="term" value="P:DNA topological change"/>
    <property type="evidence" value="ECO:0007669"/>
    <property type="project" value="InterPro"/>
</dbReference>